<keyword evidence="12" id="KW-0234">DNA repair</keyword>
<evidence type="ECO:0000256" key="1">
    <source>
        <dbReference type="ARBA" id="ARBA00001946"/>
    </source>
</evidence>
<comment type="cofactor">
    <cofactor evidence="1">
        <name>Mg(2+)</name>
        <dbReference type="ChEBI" id="CHEBI:18420"/>
    </cofactor>
</comment>
<proteinExistence type="inferred from homology"/>
<dbReference type="Pfam" id="PF00752">
    <property type="entry name" value="XPG_N"/>
    <property type="match status" value="1"/>
</dbReference>
<keyword evidence="8" id="KW-0269">Exonuclease</keyword>
<dbReference type="Proteomes" id="UP000297280">
    <property type="component" value="Unassembled WGS sequence"/>
</dbReference>
<feature type="compositionally biased region" description="Basic and acidic residues" evidence="14">
    <location>
        <begin position="551"/>
        <end position="560"/>
    </location>
</feature>
<dbReference type="Pfam" id="PF00867">
    <property type="entry name" value="XPG_I"/>
    <property type="match status" value="1"/>
</dbReference>
<dbReference type="FunFam" id="1.10.150.20:FF:000011">
    <property type="entry name" value="exonuclease 1"/>
    <property type="match status" value="1"/>
</dbReference>
<dbReference type="SUPFAM" id="SSF88723">
    <property type="entry name" value="PIN domain-like"/>
    <property type="match status" value="1"/>
</dbReference>
<dbReference type="EMBL" id="PQXO01000142">
    <property type="protein sequence ID" value="TGO88776.1"/>
    <property type="molecule type" value="Genomic_DNA"/>
</dbReference>
<feature type="compositionally biased region" description="Low complexity" evidence="14">
    <location>
        <begin position="616"/>
        <end position="627"/>
    </location>
</feature>
<name>A0A4Z1KWI9_9HELO</name>
<dbReference type="SMART" id="SM00279">
    <property type="entry name" value="HhH2"/>
    <property type="match status" value="1"/>
</dbReference>
<dbReference type="InterPro" id="IPR006084">
    <property type="entry name" value="XPG/Rad2"/>
</dbReference>
<dbReference type="FunFam" id="3.40.50.1010:FF:000002">
    <property type="entry name" value="Exonuclease 1, putative"/>
    <property type="match status" value="1"/>
</dbReference>
<feature type="region of interest" description="Disordered" evidence="14">
    <location>
        <begin position="693"/>
        <end position="714"/>
    </location>
</feature>
<comment type="caution">
    <text evidence="17">The sequence shown here is derived from an EMBL/GenBank/DDBJ whole genome shotgun (WGS) entry which is preliminary data.</text>
</comment>
<dbReference type="AlphaFoldDB" id="A0A4Z1KWI9"/>
<dbReference type="InterPro" id="IPR006085">
    <property type="entry name" value="XPG_DNA_repair_N"/>
</dbReference>
<evidence type="ECO:0000256" key="3">
    <source>
        <dbReference type="ARBA" id="ARBA00010563"/>
    </source>
</evidence>
<dbReference type="PANTHER" id="PTHR11081">
    <property type="entry name" value="FLAP ENDONUCLEASE FAMILY MEMBER"/>
    <property type="match status" value="1"/>
</dbReference>
<organism evidence="17 18">
    <name type="scientific">Botrytis porri</name>
    <dbReference type="NCBI Taxonomy" id="87229"/>
    <lineage>
        <taxon>Eukaryota</taxon>
        <taxon>Fungi</taxon>
        <taxon>Dikarya</taxon>
        <taxon>Ascomycota</taxon>
        <taxon>Pezizomycotina</taxon>
        <taxon>Leotiomycetes</taxon>
        <taxon>Helotiales</taxon>
        <taxon>Sclerotiniaceae</taxon>
        <taxon>Botrytis</taxon>
    </lineage>
</organism>
<feature type="region of interest" description="Disordered" evidence="14">
    <location>
        <begin position="731"/>
        <end position="757"/>
    </location>
</feature>
<keyword evidence="5" id="KW-0479">Metal-binding</keyword>
<dbReference type="GO" id="GO:0003677">
    <property type="term" value="F:DNA binding"/>
    <property type="evidence" value="ECO:0007669"/>
    <property type="project" value="UniProtKB-KW"/>
</dbReference>
<dbReference type="SUPFAM" id="SSF47807">
    <property type="entry name" value="5' to 3' exonuclease, C-terminal subdomain"/>
    <property type="match status" value="1"/>
</dbReference>
<evidence type="ECO:0000313" key="17">
    <source>
        <dbReference type="EMBL" id="TGO88776.1"/>
    </source>
</evidence>
<evidence type="ECO:0000256" key="2">
    <source>
        <dbReference type="ARBA" id="ARBA00004123"/>
    </source>
</evidence>
<evidence type="ECO:0000313" key="18">
    <source>
        <dbReference type="Proteomes" id="UP000297280"/>
    </source>
</evidence>
<evidence type="ECO:0000256" key="11">
    <source>
        <dbReference type="ARBA" id="ARBA00023125"/>
    </source>
</evidence>
<keyword evidence="10" id="KW-0267">Excision nuclease</keyword>
<dbReference type="CDD" id="cd09857">
    <property type="entry name" value="PIN_EXO1"/>
    <property type="match status" value="1"/>
</dbReference>
<keyword evidence="11" id="KW-0238">DNA-binding</keyword>
<feature type="compositionally biased region" description="Low complexity" evidence="14">
    <location>
        <begin position="564"/>
        <end position="592"/>
    </location>
</feature>
<dbReference type="Gene3D" id="1.10.150.20">
    <property type="entry name" value="5' to 3' exonuclease, C-terminal subdomain"/>
    <property type="match status" value="1"/>
</dbReference>
<dbReference type="SMART" id="SM00485">
    <property type="entry name" value="XPGN"/>
    <property type="match status" value="1"/>
</dbReference>
<feature type="domain" description="XPG N-terminal" evidence="16">
    <location>
        <begin position="1"/>
        <end position="99"/>
    </location>
</feature>
<keyword evidence="4" id="KW-0540">Nuclease</keyword>
<dbReference type="InterPro" id="IPR008918">
    <property type="entry name" value="HhH2"/>
</dbReference>
<dbReference type="InterPro" id="IPR029060">
    <property type="entry name" value="PIN-like_dom_sf"/>
</dbReference>
<comment type="subcellular location">
    <subcellularLocation>
        <location evidence="2">Nucleus</location>
    </subcellularLocation>
</comment>
<keyword evidence="7" id="KW-0378">Hydrolase</keyword>
<feature type="region of interest" description="Disordered" evidence="14">
    <location>
        <begin position="539"/>
        <end position="595"/>
    </location>
</feature>
<dbReference type="GO" id="GO:0046872">
    <property type="term" value="F:metal ion binding"/>
    <property type="evidence" value="ECO:0007669"/>
    <property type="project" value="UniProtKB-KW"/>
</dbReference>
<feature type="domain" description="XPG-I" evidence="15">
    <location>
        <begin position="138"/>
        <end position="208"/>
    </location>
</feature>
<dbReference type="InterPro" id="IPR044752">
    <property type="entry name" value="PIN-like_EXO1"/>
</dbReference>
<evidence type="ECO:0000256" key="9">
    <source>
        <dbReference type="ARBA" id="ARBA00022842"/>
    </source>
</evidence>
<keyword evidence="9" id="KW-0460">Magnesium</keyword>
<evidence type="ECO:0008006" key="19">
    <source>
        <dbReference type="Google" id="ProtNLM"/>
    </source>
</evidence>
<evidence type="ECO:0000256" key="7">
    <source>
        <dbReference type="ARBA" id="ARBA00022801"/>
    </source>
</evidence>
<dbReference type="PROSITE" id="PS00841">
    <property type="entry name" value="XPG_1"/>
    <property type="match status" value="1"/>
</dbReference>
<accession>A0A4Z1KWI9</accession>
<dbReference type="GO" id="GO:0006281">
    <property type="term" value="P:DNA repair"/>
    <property type="evidence" value="ECO:0007669"/>
    <property type="project" value="UniProtKB-KW"/>
</dbReference>
<dbReference type="InterPro" id="IPR037315">
    <property type="entry name" value="EXO1_H3TH"/>
</dbReference>
<evidence type="ECO:0000256" key="4">
    <source>
        <dbReference type="ARBA" id="ARBA00022722"/>
    </source>
</evidence>
<evidence type="ECO:0000256" key="14">
    <source>
        <dbReference type="SAM" id="MobiDB-lite"/>
    </source>
</evidence>
<dbReference type="InterPro" id="IPR019974">
    <property type="entry name" value="XPG_CS"/>
</dbReference>
<feature type="region of interest" description="Disordered" evidence="14">
    <location>
        <begin position="414"/>
        <end position="497"/>
    </location>
</feature>
<feature type="compositionally biased region" description="Polar residues" evidence="14">
    <location>
        <begin position="539"/>
        <end position="550"/>
    </location>
</feature>
<dbReference type="InterPro" id="IPR006086">
    <property type="entry name" value="XPG-I_dom"/>
</dbReference>
<evidence type="ECO:0000256" key="6">
    <source>
        <dbReference type="ARBA" id="ARBA00022763"/>
    </source>
</evidence>
<dbReference type="Gene3D" id="3.40.50.1010">
    <property type="entry name" value="5'-nuclease"/>
    <property type="match status" value="1"/>
</dbReference>
<protein>
    <recommendedName>
        <fullName evidence="19">Exonuclease 1</fullName>
    </recommendedName>
</protein>
<feature type="region of interest" description="Disordered" evidence="14">
    <location>
        <begin position="609"/>
        <end position="631"/>
    </location>
</feature>
<dbReference type="GO" id="GO:0035312">
    <property type="term" value="F:5'-3' DNA exonuclease activity"/>
    <property type="evidence" value="ECO:0007669"/>
    <property type="project" value="InterPro"/>
</dbReference>
<evidence type="ECO:0000256" key="13">
    <source>
        <dbReference type="ARBA" id="ARBA00023242"/>
    </source>
</evidence>
<evidence type="ECO:0000256" key="12">
    <source>
        <dbReference type="ARBA" id="ARBA00023204"/>
    </source>
</evidence>
<evidence type="ECO:0000256" key="10">
    <source>
        <dbReference type="ARBA" id="ARBA00022881"/>
    </source>
</evidence>
<dbReference type="SMART" id="SM00484">
    <property type="entry name" value="XPGI"/>
    <property type="match status" value="1"/>
</dbReference>
<dbReference type="PANTHER" id="PTHR11081:SF65">
    <property type="entry name" value="DNA DAMAGE-INDUCIBLE PROTEIN DIN7-RELATED"/>
    <property type="match status" value="1"/>
</dbReference>
<dbReference type="PRINTS" id="PR00853">
    <property type="entry name" value="XPGRADSUPER"/>
</dbReference>
<evidence type="ECO:0000259" key="16">
    <source>
        <dbReference type="SMART" id="SM00485"/>
    </source>
</evidence>
<evidence type="ECO:0000256" key="8">
    <source>
        <dbReference type="ARBA" id="ARBA00022839"/>
    </source>
</evidence>
<reference evidence="17 18" key="1">
    <citation type="submission" date="2017-12" db="EMBL/GenBank/DDBJ databases">
        <title>Comparative genomics of Botrytis spp.</title>
        <authorList>
            <person name="Valero-Jimenez C.A."/>
            <person name="Tapia P."/>
            <person name="Veloso J."/>
            <person name="Silva-Moreno E."/>
            <person name="Staats M."/>
            <person name="Valdes J.H."/>
            <person name="Van Kan J.A.L."/>
        </authorList>
    </citation>
    <scope>NUCLEOTIDE SEQUENCE [LARGE SCALE GENOMIC DNA]</scope>
    <source>
        <strain evidence="17 18">MUCL3349</strain>
    </source>
</reference>
<dbReference type="GO" id="GO:0005634">
    <property type="term" value="C:nucleus"/>
    <property type="evidence" value="ECO:0007669"/>
    <property type="project" value="UniProtKB-SubCell"/>
</dbReference>
<evidence type="ECO:0000256" key="5">
    <source>
        <dbReference type="ARBA" id="ARBA00022723"/>
    </source>
</evidence>
<evidence type="ECO:0000259" key="15">
    <source>
        <dbReference type="SMART" id="SM00484"/>
    </source>
</evidence>
<comment type="similarity">
    <text evidence="3">Belongs to the XPG/RAD2 endonuclease family. EXO1 subfamily.</text>
</comment>
<keyword evidence="13" id="KW-0539">Nucleus</keyword>
<dbReference type="CDD" id="cd09908">
    <property type="entry name" value="H3TH_EXO1"/>
    <property type="match status" value="1"/>
</dbReference>
<gene>
    <name evidence="17" type="ORF">BPOR_0142g00090</name>
</gene>
<sequence length="771" mass="85503">MGISGLLPLLKSIQKPCNLKKFDGKTLGVDAYGWLHRGAVSCALELAMGKPTRKYVEYCVHRVRMLLHFGVTPYLIFDGDYLPSKAVTEKDREKRRKDSKRLGKELLNAGKTSQAYMEFQKAVDVTPEMARHVIDELKEMGVQYIVAPYEADAQMVYLERKGIIDGILSEDSDLLVFGAKCLLTKLDQYGNCIEVNKADFCACKDVNLTGWSDAEFRRMAILSGCDYLPSMSNMGLKTAYRLVRKHKTIENVLRMIQFDGKFHVPKNYLESFYQAEFTFLHQRVFCPHSLTLVLHTQPDLPLTEDQTQFIGHDVLPEIAQGVAKGDLNPITKQPIITGRRSKMANPFMASKRSVSTSDLKKGVSIETYFKAKRTPLAELDINSFTHSRSQQEVLSRNPGSWVAEPVRLHLQRATTDLEPQLPPHATSQRPVSTGRRVMSPTESRPQKRARLCEDDSSLQTPGTGQKVELGRSRFFADGFEDDSPSVNKVSKKKNKQKEDITIFSDDSIEEAMMSIPDVDNYLTNKQPKIKIFRDASFKSTLDSPQSTSTLTEHDQTEKSQDTVPSLESSTSSRNSSEQPPSPIPESSTPFPSLKSRYSFDASTLRTPKTIFNQGLPTPTSSSAQSQSKIPVSTKLTTAASKKSLATSTRSVLTPLQRLSAVAHNRFNLPPTPPMTPMAPMLSAGPIAFLRGTTGLSSPENSKDNKSNLADVKPASIPLPPVDAIEEAALNSKGSEDMIIPDSEGEDEQLSPIEEGQSKNFGLHLGRFVYAG</sequence>
<dbReference type="STRING" id="87229.A0A4Z1KWI9"/>
<keyword evidence="6" id="KW-0227">DNA damage</keyword>
<dbReference type="GO" id="GO:0017108">
    <property type="term" value="F:5'-flap endonuclease activity"/>
    <property type="evidence" value="ECO:0007669"/>
    <property type="project" value="TreeGrafter"/>
</dbReference>
<dbReference type="InterPro" id="IPR036279">
    <property type="entry name" value="5-3_exonuclease_C_sf"/>
</dbReference>
<keyword evidence="18" id="KW-1185">Reference proteome</keyword>